<evidence type="ECO:0000259" key="6">
    <source>
        <dbReference type="Pfam" id="PF00732"/>
    </source>
</evidence>
<dbReference type="Proteomes" id="UP001642540">
    <property type="component" value="Unassembled WGS sequence"/>
</dbReference>
<evidence type="ECO:0008006" key="10">
    <source>
        <dbReference type="Google" id="ProtNLM"/>
    </source>
</evidence>
<dbReference type="InterPro" id="IPR000172">
    <property type="entry name" value="GMC_OxRdtase_N"/>
</dbReference>
<dbReference type="SUPFAM" id="SSF54373">
    <property type="entry name" value="FAD-linked reductases, C-terminal domain"/>
    <property type="match status" value="1"/>
</dbReference>
<evidence type="ECO:0000259" key="7">
    <source>
        <dbReference type="Pfam" id="PF05199"/>
    </source>
</evidence>
<evidence type="ECO:0000256" key="4">
    <source>
        <dbReference type="ARBA" id="ARBA00022827"/>
    </source>
</evidence>
<feature type="domain" description="Glucose-methanol-choline oxidoreductase C-terminal" evidence="7">
    <location>
        <begin position="456"/>
        <end position="582"/>
    </location>
</feature>
<keyword evidence="5" id="KW-0732">Signal</keyword>
<dbReference type="PIRSF" id="PIRSF000137">
    <property type="entry name" value="Alcohol_oxidase"/>
    <property type="match status" value="1"/>
</dbReference>
<keyword evidence="3" id="KW-0285">Flavoprotein</keyword>
<comment type="cofactor">
    <cofactor evidence="1">
        <name>FAD</name>
        <dbReference type="ChEBI" id="CHEBI:57692"/>
    </cofactor>
</comment>
<dbReference type="Pfam" id="PF05199">
    <property type="entry name" value="GMC_oxred_C"/>
    <property type="match status" value="1"/>
</dbReference>
<dbReference type="EMBL" id="CAXLJM020000081">
    <property type="protein sequence ID" value="CAL8130336.1"/>
    <property type="molecule type" value="Genomic_DNA"/>
</dbReference>
<evidence type="ECO:0000256" key="2">
    <source>
        <dbReference type="ARBA" id="ARBA00010790"/>
    </source>
</evidence>
<feature type="chain" id="PRO_5047239717" description="Oxygen-dependent choline dehydrogenase" evidence="5">
    <location>
        <begin position="20"/>
        <end position="594"/>
    </location>
</feature>
<evidence type="ECO:0000313" key="8">
    <source>
        <dbReference type="EMBL" id="CAL8130336.1"/>
    </source>
</evidence>
<gene>
    <name evidence="8" type="ORF">ODALV1_LOCUS23681</name>
</gene>
<keyword evidence="9" id="KW-1185">Reference proteome</keyword>
<dbReference type="Pfam" id="PF00732">
    <property type="entry name" value="GMC_oxred_N"/>
    <property type="match status" value="1"/>
</dbReference>
<evidence type="ECO:0000256" key="3">
    <source>
        <dbReference type="ARBA" id="ARBA00022630"/>
    </source>
</evidence>
<organism evidence="8 9">
    <name type="scientific">Orchesella dallaii</name>
    <dbReference type="NCBI Taxonomy" id="48710"/>
    <lineage>
        <taxon>Eukaryota</taxon>
        <taxon>Metazoa</taxon>
        <taxon>Ecdysozoa</taxon>
        <taxon>Arthropoda</taxon>
        <taxon>Hexapoda</taxon>
        <taxon>Collembola</taxon>
        <taxon>Entomobryomorpha</taxon>
        <taxon>Entomobryoidea</taxon>
        <taxon>Orchesellidae</taxon>
        <taxon>Orchesellinae</taxon>
        <taxon>Orchesella</taxon>
    </lineage>
</organism>
<dbReference type="PANTHER" id="PTHR11552:SF147">
    <property type="entry name" value="CHOLINE DEHYDROGENASE, MITOCHONDRIAL"/>
    <property type="match status" value="1"/>
</dbReference>
<sequence length="594" mass="66130">MQLATFVLGSIPLLIQLYARKYLEEDKVKTMAELQKDLNLPRIKEYDFIVVGGGSAGCIIAGRLSEQFNVLLLEAGGEPVPASQVPYFVNDMAADPDTNYHWSSVPQRLVSKDTGGVIYSHLGKLLGGSGSHNHMVHNRGNPKDYDNYARIANDSSWRYENVLEYFKKYENFIGKRFTREYEGNYGHNGSIVVDTDTPPFLPIWFDVAKELGYKIADPNGYQSESFSPTAKAINKGRRSNSYSTYIKPVKDSRQNLTVHPYSMATQVLIDSNKKAYGVVYERHGIPQIAHASKEIIISSGVYSSPLLLMKSGVGPRDQLEEAGIPVKHDLPALGQNLADHLMLNLGDIQYNSSIIPYIPRMPVGEKFEEMIQKYQETGEGILGDLPVGPQAFIVSSRAKKEGEGDWPDLHIIYDPRCHTKEGDELPVSCFFIFLARPKFRGSLRLNTTAYKKGERRDDVKLALIDYKIFEGESISDLDVLAEGIQFMLNVFNSTTMQKYGTVYRGEPHPACGAQEFLSTEYWKCVITRKVVSGYHATGTCSLGAVVDSKFRVHGISNLRVADGSVFPAVPNSNLNAPVMMLAEKAVADIIQAWV</sequence>
<dbReference type="InterPro" id="IPR007867">
    <property type="entry name" value="GMC_OxRtase_C"/>
</dbReference>
<comment type="caution">
    <text evidence="8">The sequence shown here is derived from an EMBL/GenBank/DDBJ whole genome shotgun (WGS) entry which is preliminary data.</text>
</comment>
<dbReference type="InterPro" id="IPR012132">
    <property type="entry name" value="GMC_OxRdtase"/>
</dbReference>
<evidence type="ECO:0000256" key="1">
    <source>
        <dbReference type="ARBA" id="ARBA00001974"/>
    </source>
</evidence>
<reference evidence="8 9" key="1">
    <citation type="submission" date="2024-08" db="EMBL/GenBank/DDBJ databases">
        <authorList>
            <person name="Cucini C."/>
            <person name="Frati F."/>
        </authorList>
    </citation>
    <scope>NUCLEOTIDE SEQUENCE [LARGE SCALE GENOMIC DNA]</scope>
</reference>
<comment type="similarity">
    <text evidence="2">Belongs to the GMC oxidoreductase family.</text>
</comment>
<accession>A0ABP1RLV2</accession>
<protein>
    <recommendedName>
        <fullName evidence="10">Oxygen-dependent choline dehydrogenase</fullName>
    </recommendedName>
</protein>
<proteinExistence type="inferred from homology"/>
<dbReference type="Gene3D" id="3.30.560.10">
    <property type="entry name" value="Glucose Oxidase, domain 3"/>
    <property type="match status" value="1"/>
</dbReference>
<evidence type="ECO:0000256" key="5">
    <source>
        <dbReference type="SAM" id="SignalP"/>
    </source>
</evidence>
<feature type="domain" description="Glucose-methanol-choline oxidoreductase N-terminal" evidence="6">
    <location>
        <begin position="46"/>
        <end position="341"/>
    </location>
</feature>
<dbReference type="PANTHER" id="PTHR11552">
    <property type="entry name" value="GLUCOSE-METHANOL-CHOLINE GMC OXIDOREDUCTASE"/>
    <property type="match status" value="1"/>
</dbReference>
<keyword evidence="4" id="KW-0274">FAD</keyword>
<evidence type="ECO:0000313" key="9">
    <source>
        <dbReference type="Proteomes" id="UP001642540"/>
    </source>
</evidence>
<feature type="signal peptide" evidence="5">
    <location>
        <begin position="1"/>
        <end position="19"/>
    </location>
</feature>
<dbReference type="Gene3D" id="3.50.50.60">
    <property type="entry name" value="FAD/NAD(P)-binding domain"/>
    <property type="match status" value="1"/>
</dbReference>
<name>A0ABP1RLV2_9HEXA</name>
<dbReference type="InterPro" id="IPR036188">
    <property type="entry name" value="FAD/NAD-bd_sf"/>
</dbReference>
<dbReference type="SUPFAM" id="SSF51905">
    <property type="entry name" value="FAD/NAD(P)-binding domain"/>
    <property type="match status" value="1"/>
</dbReference>